<sequence length="250" mass="27293">MSTTTPRPGAPARLAQDFERTFGISARWPRIGRRVSLGLAIAAILATGAAAAAWQVNDQRAVSELQRIRQGVGGGTSANAVGELQSLNSKLQLDIRSGGETADVLEAPTGDGRLDSAPTASMARIETLCPTGPSTTLGEQQRLLCQELVRTELAQYAFSMKMFERAAEHHRKLQEIEQRRRGLGEKDYGDLQYNTNELLALTALMDNERDRYQTYMRAYEARIAHIKHAQVALTRNAFKGGGGLTLPVSL</sequence>
<gene>
    <name evidence="2" type="ORF">H0E82_06545</name>
</gene>
<accession>A0A7Z0TU26</accession>
<proteinExistence type="predicted"/>
<keyword evidence="1" id="KW-0472">Membrane</keyword>
<evidence type="ECO:0000256" key="1">
    <source>
        <dbReference type="SAM" id="Phobius"/>
    </source>
</evidence>
<evidence type="ECO:0000313" key="2">
    <source>
        <dbReference type="EMBL" id="NYZ62421.1"/>
    </source>
</evidence>
<feature type="transmembrane region" description="Helical" evidence="1">
    <location>
        <begin position="35"/>
        <end position="54"/>
    </location>
</feature>
<reference evidence="2 3" key="1">
    <citation type="submission" date="2020-07" db="EMBL/GenBank/DDBJ databases">
        <title>isolation of Luteimonas sp. SJ-16.</title>
        <authorList>
            <person name="Huang X.-X."/>
            <person name="Xu L."/>
            <person name="Sun J.-Q."/>
        </authorList>
    </citation>
    <scope>NUCLEOTIDE SEQUENCE [LARGE SCALE GENOMIC DNA]</scope>
    <source>
        <strain evidence="2 3">SJ-16</strain>
    </source>
</reference>
<keyword evidence="1" id="KW-0812">Transmembrane</keyword>
<keyword evidence="3" id="KW-1185">Reference proteome</keyword>
<name>A0A7Z0TU26_9GAMM</name>
<organism evidence="2 3">
    <name type="scientific">Luteimonas deserti</name>
    <dbReference type="NCBI Taxonomy" id="2752306"/>
    <lineage>
        <taxon>Bacteria</taxon>
        <taxon>Pseudomonadati</taxon>
        <taxon>Pseudomonadota</taxon>
        <taxon>Gammaproteobacteria</taxon>
        <taxon>Lysobacterales</taxon>
        <taxon>Lysobacteraceae</taxon>
        <taxon>Luteimonas</taxon>
    </lineage>
</organism>
<dbReference type="RefSeq" id="WP_180544637.1">
    <property type="nucleotide sequence ID" value="NZ_JACCJZ010000013.1"/>
</dbReference>
<dbReference type="AlphaFoldDB" id="A0A7Z0TU26"/>
<evidence type="ECO:0000313" key="3">
    <source>
        <dbReference type="Proteomes" id="UP000589896"/>
    </source>
</evidence>
<protein>
    <submittedName>
        <fullName evidence="2">Uncharacterized protein</fullName>
    </submittedName>
</protein>
<dbReference type="EMBL" id="JACCJZ010000013">
    <property type="protein sequence ID" value="NYZ62421.1"/>
    <property type="molecule type" value="Genomic_DNA"/>
</dbReference>
<keyword evidence="1" id="KW-1133">Transmembrane helix</keyword>
<dbReference type="Proteomes" id="UP000589896">
    <property type="component" value="Unassembled WGS sequence"/>
</dbReference>
<comment type="caution">
    <text evidence="2">The sequence shown here is derived from an EMBL/GenBank/DDBJ whole genome shotgun (WGS) entry which is preliminary data.</text>
</comment>